<feature type="signal peptide" evidence="3">
    <location>
        <begin position="1"/>
        <end position="18"/>
    </location>
</feature>
<evidence type="ECO:0000256" key="3">
    <source>
        <dbReference type="SAM" id="SignalP"/>
    </source>
</evidence>
<name>A0A953IEM2_SYMTR</name>
<evidence type="ECO:0000313" key="5">
    <source>
        <dbReference type="Proteomes" id="UP000732377"/>
    </source>
</evidence>
<gene>
    <name evidence="4" type="ORF">CWE10_17540</name>
</gene>
<feature type="chain" id="PRO_5039359420" description="Tox-REase-5 domain-containing protein" evidence="3">
    <location>
        <begin position="19"/>
        <end position="444"/>
    </location>
</feature>
<sequence>MALMLALLVSCWPIAGHAEIAPGFEPTVELLPPEGASGSGPNEQGGVNRPEPGFDPIGPGGWGPAPGSVEPGTAGTGLFGGASFEGDLDPEHGGFRNWLIDRLVGVGKGLVAGVIGAAVVVLVAGLFVTSVPGLLVIGGSALLGGALYGLFVGGRNFNWVEAVVGAVLSGASAGVGWWLNAAARPLATKIGVVVADVVASGISSLTSYLVHSPERSWRGALWAFSLGGLTAGVFTGAGAVVGRVWKWGWGGLRFLPDQEPNAKAMVAAALSDTLPKPAISGQAHAAAPRNLRKHNGLIPGTPAHKAWRWELYQQRGGKLTYEQWSKRYDTGINNARKGLQREQQYREYLGGENKILTFMLPDGTEIVRQVDIYIPEKAYAGQLKTGRESLTAANRDAIWRDSFLVKSGITVEWILEQGGSKPLIEALQEAGIKVRIGPQLPRGG</sequence>
<proteinExistence type="predicted"/>
<feature type="transmembrane region" description="Helical" evidence="2">
    <location>
        <begin position="191"/>
        <end position="210"/>
    </location>
</feature>
<feature type="transmembrane region" description="Helical" evidence="2">
    <location>
        <begin position="134"/>
        <end position="153"/>
    </location>
</feature>
<dbReference type="EMBL" id="PIUK01000292">
    <property type="protein sequence ID" value="MBY6277959.1"/>
    <property type="molecule type" value="Genomic_DNA"/>
</dbReference>
<keyword evidence="2" id="KW-1133">Transmembrane helix</keyword>
<feature type="transmembrane region" description="Helical" evidence="2">
    <location>
        <begin position="109"/>
        <end position="127"/>
    </location>
</feature>
<accession>A0A953IEM2</accession>
<reference evidence="4" key="1">
    <citation type="submission" date="2017-11" db="EMBL/GenBank/DDBJ databases">
        <title>Three new genomes from thermophilic consortium.</title>
        <authorList>
            <person name="Quaggio R."/>
            <person name="Amgarten D."/>
            <person name="Setubal J.C."/>
        </authorList>
    </citation>
    <scope>NUCLEOTIDE SEQUENCE</scope>
    <source>
        <strain evidence="4">ZCTH01-B2</strain>
    </source>
</reference>
<feature type="region of interest" description="Disordered" evidence="1">
    <location>
        <begin position="29"/>
        <end position="70"/>
    </location>
</feature>
<feature type="transmembrane region" description="Helical" evidence="2">
    <location>
        <begin position="159"/>
        <end position="179"/>
    </location>
</feature>
<comment type="caution">
    <text evidence="4">The sequence shown here is derived from an EMBL/GenBank/DDBJ whole genome shotgun (WGS) entry which is preliminary data.</text>
</comment>
<organism evidence="4 5">
    <name type="scientific">Symbiobacterium thermophilum</name>
    <dbReference type="NCBI Taxonomy" id="2734"/>
    <lineage>
        <taxon>Bacteria</taxon>
        <taxon>Bacillati</taxon>
        <taxon>Bacillota</taxon>
        <taxon>Clostridia</taxon>
        <taxon>Eubacteriales</taxon>
        <taxon>Symbiobacteriaceae</taxon>
        <taxon>Symbiobacterium</taxon>
    </lineage>
</organism>
<dbReference type="Proteomes" id="UP000732377">
    <property type="component" value="Unassembled WGS sequence"/>
</dbReference>
<keyword evidence="3" id="KW-0732">Signal</keyword>
<protein>
    <recommendedName>
        <fullName evidence="6">Tox-REase-5 domain-containing protein</fullName>
    </recommendedName>
</protein>
<evidence type="ECO:0000256" key="2">
    <source>
        <dbReference type="SAM" id="Phobius"/>
    </source>
</evidence>
<feature type="transmembrane region" description="Helical" evidence="2">
    <location>
        <begin position="222"/>
        <end position="245"/>
    </location>
</feature>
<evidence type="ECO:0000256" key="1">
    <source>
        <dbReference type="SAM" id="MobiDB-lite"/>
    </source>
</evidence>
<dbReference type="AlphaFoldDB" id="A0A953IEM2"/>
<keyword evidence="2" id="KW-0472">Membrane</keyword>
<evidence type="ECO:0008006" key="6">
    <source>
        <dbReference type="Google" id="ProtNLM"/>
    </source>
</evidence>
<evidence type="ECO:0000313" key="4">
    <source>
        <dbReference type="EMBL" id="MBY6277959.1"/>
    </source>
</evidence>
<keyword evidence="2" id="KW-0812">Transmembrane</keyword>